<evidence type="ECO:0000313" key="4">
    <source>
        <dbReference type="EMBL" id="TDP01221.1"/>
    </source>
</evidence>
<comment type="caution">
    <text evidence="4">The sequence shown here is derived from an EMBL/GenBank/DDBJ whole genome shotgun (WGS) entry which is preliminary data.</text>
</comment>
<sequence length="517" mass="59176">MDTYNPLSNKKLFETGVKLVRFAWVVEILAVSIGFMISLVVSFSAYTELNRNRGSESLSMGDYSSIVVAALPFVLVAVVEAAKIPLATAMMYAKHFYWRILFFLGLTLLATITFETMLNGFERNFSNLNLTIDEQKNESLLIQAKIDDLETRKAEIDTIDPELVEKDYRSKINSAHSYYLAQMNQEKERINAQLDRLSNVGTGSYEQEIQTLNAKERDIYDAWDQERNALQKRFRALLNSYVNNTESDRSKQEKELEDLKKEMEREVADAGFFTRSQVEKKYRALIKEKEERLYQVTDRTTGDGALEKRTQTEKQLQDQLQLLGKDYQKRIDLVRNRITYLEQQIEEQKQKNSSQKATLLATLEQTEDVAARSRSVSVSRANNEKTELLTQYDGIQVEVTSIDAQIYEYKQQQTLIAHEVNRLVNSNQIYRMAAYVENKEQAIEVSKSTVGLVALVWFASLAFISAVTGVFLAIAGLYMQRIYAKPEQQSPPPTRSEESPLAHDAEDDENARLSIAS</sequence>
<feature type="transmembrane region" description="Helical" evidence="3">
    <location>
        <begin position="455"/>
        <end position="479"/>
    </location>
</feature>
<dbReference type="AlphaFoldDB" id="A0A4R6MJU5"/>
<feature type="transmembrane region" description="Helical" evidence="3">
    <location>
        <begin position="96"/>
        <end position="114"/>
    </location>
</feature>
<keyword evidence="1" id="KW-0175">Coiled coil</keyword>
<feature type="transmembrane region" description="Helical" evidence="3">
    <location>
        <begin position="21"/>
        <end position="43"/>
    </location>
</feature>
<evidence type="ECO:0000256" key="1">
    <source>
        <dbReference type="SAM" id="Coils"/>
    </source>
</evidence>
<feature type="region of interest" description="Disordered" evidence="2">
    <location>
        <begin position="486"/>
        <end position="517"/>
    </location>
</feature>
<accession>A0A4R6MJU5</accession>
<dbReference type="Proteomes" id="UP000294656">
    <property type="component" value="Unassembled WGS sequence"/>
</dbReference>
<protein>
    <submittedName>
        <fullName evidence="4">Uncharacterized protein</fullName>
    </submittedName>
</protein>
<keyword evidence="3" id="KW-0472">Membrane</keyword>
<gene>
    <name evidence="4" type="ORF">DFP79_0122</name>
</gene>
<evidence type="ECO:0000313" key="5">
    <source>
        <dbReference type="Proteomes" id="UP000294656"/>
    </source>
</evidence>
<dbReference type="RefSeq" id="WP_133501957.1">
    <property type="nucleotide sequence ID" value="NZ_SNXC01000002.1"/>
</dbReference>
<dbReference type="EMBL" id="SNXC01000002">
    <property type="protein sequence ID" value="TDP01221.1"/>
    <property type="molecule type" value="Genomic_DNA"/>
</dbReference>
<organism evidence="4 5">
    <name type="scientific">Marinomonas balearica</name>
    <dbReference type="NCBI Taxonomy" id="491947"/>
    <lineage>
        <taxon>Bacteria</taxon>
        <taxon>Pseudomonadati</taxon>
        <taxon>Pseudomonadota</taxon>
        <taxon>Gammaproteobacteria</taxon>
        <taxon>Oceanospirillales</taxon>
        <taxon>Oceanospirillaceae</taxon>
        <taxon>Marinomonas</taxon>
    </lineage>
</organism>
<keyword evidence="3" id="KW-0812">Transmembrane</keyword>
<dbReference type="OrthoDB" id="6188877at2"/>
<keyword evidence="5" id="KW-1185">Reference proteome</keyword>
<evidence type="ECO:0000256" key="3">
    <source>
        <dbReference type="SAM" id="Phobius"/>
    </source>
</evidence>
<feature type="coiled-coil region" evidence="1">
    <location>
        <begin position="331"/>
        <end position="358"/>
    </location>
</feature>
<reference evidence="4 5" key="1">
    <citation type="submission" date="2019-03" db="EMBL/GenBank/DDBJ databases">
        <title>Genomic Encyclopedia of Type Strains, Phase III (KMG-III): the genomes of soil and plant-associated and newly described type strains.</title>
        <authorList>
            <person name="Whitman W."/>
        </authorList>
    </citation>
    <scope>NUCLEOTIDE SEQUENCE [LARGE SCALE GENOMIC DNA]</scope>
    <source>
        <strain evidence="4 5">CECT 7378</strain>
    </source>
</reference>
<evidence type="ECO:0000256" key="2">
    <source>
        <dbReference type="SAM" id="MobiDB-lite"/>
    </source>
</evidence>
<proteinExistence type="predicted"/>
<feature type="coiled-coil region" evidence="1">
    <location>
        <begin position="242"/>
        <end position="269"/>
    </location>
</feature>
<feature type="transmembrane region" description="Helical" evidence="3">
    <location>
        <begin position="63"/>
        <end position="84"/>
    </location>
</feature>
<name>A0A4R6MJU5_9GAMM</name>
<feature type="compositionally biased region" description="Basic and acidic residues" evidence="2">
    <location>
        <begin position="495"/>
        <end position="504"/>
    </location>
</feature>
<feature type="coiled-coil region" evidence="1">
    <location>
        <begin position="118"/>
        <end position="152"/>
    </location>
</feature>
<keyword evidence="3" id="KW-1133">Transmembrane helix</keyword>